<evidence type="ECO:0000256" key="6">
    <source>
        <dbReference type="ARBA" id="ARBA00022842"/>
    </source>
</evidence>
<comment type="cofactor">
    <cofactor evidence="1">
        <name>Mg(2+)</name>
        <dbReference type="ChEBI" id="CHEBI:18420"/>
    </cofactor>
</comment>
<evidence type="ECO:0000256" key="4">
    <source>
        <dbReference type="ARBA" id="ARBA00022759"/>
    </source>
</evidence>
<accession>A0A3B1DAY9</accession>
<evidence type="ECO:0000256" key="7">
    <source>
        <dbReference type="ARBA" id="ARBA00023118"/>
    </source>
</evidence>
<dbReference type="InterPro" id="IPR021127">
    <property type="entry name" value="CRISPR_associated_Cas2"/>
</dbReference>
<dbReference type="SUPFAM" id="SSF143430">
    <property type="entry name" value="TTP0101/SSO1404-like"/>
    <property type="match status" value="1"/>
</dbReference>
<keyword evidence="4" id="KW-0255">Endonuclease</keyword>
<sequence length="101" mass="12075">MWIIVMFDLPTDTKKARRAYTDFRFSLLDDGFTMMQYSIYSRHCPSQENADVHIKRVERTVPPDGEVRILTVTEKQFGKMRIFWGKLRKPVEEGPRQLEFF</sequence>
<keyword evidence="2" id="KW-0540">Nuclease</keyword>
<evidence type="ECO:0000313" key="8">
    <source>
        <dbReference type="EMBL" id="VAX37912.1"/>
    </source>
</evidence>
<dbReference type="GO" id="GO:0004521">
    <property type="term" value="F:RNA endonuclease activity"/>
    <property type="evidence" value="ECO:0007669"/>
    <property type="project" value="InterPro"/>
</dbReference>
<dbReference type="GO" id="GO:0016787">
    <property type="term" value="F:hydrolase activity"/>
    <property type="evidence" value="ECO:0007669"/>
    <property type="project" value="UniProtKB-KW"/>
</dbReference>
<dbReference type="GO" id="GO:0046872">
    <property type="term" value="F:metal ion binding"/>
    <property type="evidence" value="ECO:0007669"/>
    <property type="project" value="UniProtKB-KW"/>
</dbReference>
<dbReference type="CDD" id="cd09638">
    <property type="entry name" value="Cas2_I_II_III"/>
    <property type="match status" value="1"/>
</dbReference>
<reference evidence="8" key="1">
    <citation type="submission" date="2018-06" db="EMBL/GenBank/DDBJ databases">
        <authorList>
            <person name="Zhirakovskaya E."/>
        </authorList>
    </citation>
    <scope>NUCLEOTIDE SEQUENCE</scope>
</reference>
<proteinExistence type="inferred from homology"/>
<keyword evidence="3" id="KW-0479">Metal-binding</keyword>
<organism evidence="8">
    <name type="scientific">hydrothermal vent metagenome</name>
    <dbReference type="NCBI Taxonomy" id="652676"/>
    <lineage>
        <taxon>unclassified sequences</taxon>
        <taxon>metagenomes</taxon>
        <taxon>ecological metagenomes</taxon>
    </lineage>
</organism>
<protein>
    <submittedName>
        <fullName evidence="8">CRISPR-associated protein Cas2</fullName>
    </submittedName>
</protein>
<dbReference type="EMBL" id="UOGL01000149">
    <property type="protein sequence ID" value="VAX37912.1"/>
    <property type="molecule type" value="Genomic_DNA"/>
</dbReference>
<evidence type="ECO:0000256" key="2">
    <source>
        <dbReference type="ARBA" id="ARBA00022722"/>
    </source>
</evidence>
<name>A0A3B1DAY9_9ZZZZ</name>
<gene>
    <name evidence="8" type="ORF">MNBD_PLANCTO02-1073</name>
</gene>
<evidence type="ECO:0000256" key="5">
    <source>
        <dbReference type="ARBA" id="ARBA00022801"/>
    </source>
</evidence>
<dbReference type="InterPro" id="IPR019199">
    <property type="entry name" value="Virulence_VapD/CRISPR_Cas2"/>
</dbReference>
<dbReference type="NCBIfam" id="TIGR01573">
    <property type="entry name" value="cas2"/>
    <property type="match status" value="1"/>
</dbReference>
<keyword evidence="6" id="KW-0460">Magnesium</keyword>
<dbReference type="AlphaFoldDB" id="A0A3B1DAY9"/>
<keyword evidence="7" id="KW-0051">Antiviral defense</keyword>
<evidence type="ECO:0000256" key="1">
    <source>
        <dbReference type="ARBA" id="ARBA00001946"/>
    </source>
</evidence>
<evidence type="ECO:0000256" key="3">
    <source>
        <dbReference type="ARBA" id="ARBA00022723"/>
    </source>
</evidence>
<dbReference type="GO" id="GO:0043571">
    <property type="term" value="P:maintenance of CRISPR repeat elements"/>
    <property type="evidence" value="ECO:0007669"/>
    <property type="project" value="InterPro"/>
</dbReference>
<dbReference type="Pfam" id="PF09827">
    <property type="entry name" value="CRISPR_Cas2"/>
    <property type="match status" value="1"/>
</dbReference>
<dbReference type="HAMAP" id="MF_01471">
    <property type="entry name" value="Cas2"/>
    <property type="match status" value="1"/>
</dbReference>
<dbReference type="GO" id="GO:0051607">
    <property type="term" value="P:defense response to virus"/>
    <property type="evidence" value="ECO:0007669"/>
    <property type="project" value="UniProtKB-KW"/>
</dbReference>
<keyword evidence="5" id="KW-0378">Hydrolase</keyword>